<dbReference type="WBParaSite" id="sdigi.contig369.g7806.t1">
    <property type="protein sequence ID" value="sdigi.contig369.g7806.t1"/>
    <property type="gene ID" value="sdigi.contig369.g7806"/>
</dbReference>
<keyword evidence="4 5" id="KW-0472">Membrane</keyword>
<evidence type="ECO:0000313" key="6">
    <source>
        <dbReference type="Proteomes" id="UP000887581"/>
    </source>
</evidence>
<evidence type="ECO:0000313" key="7">
    <source>
        <dbReference type="WBParaSite" id="sdigi.contig369.g7806.t1"/>
    </source>
</evidence>
<dbReference type="AlphaFoldDB" id="A0A915PYN9"/>
<accession>A0A915PYN9</accession>
<dbReference type="GO" id="GO:0016020">
    <property type="term" value="C:membrane"/>
    <property type="evidence" value="ECO:0007669"/>
    <property type="project" value="UniProtKB-SubCell"/>
</dbReference>
<protein>
    <submittedName>
        <fullName evidence="7">Uncharacterized protein</fullName>
    </submittedName>
</protein>
<feature type="transmembrane region" description="Helical" evidence="5">
    <location>
        <begin position="81"/>
        <end position="98"/>
    </location>
</feature>
<dbReference type="Gene3D" id="3.40.50.12190">
    <property type="match status" value="1"/>
</dbReference>
<organism evidence="6 7">
    <name type="scientific">Setaria digitata</name>
    <dbReference type="NCBI Taxonomy" id="48799"/>
    <lineage>
        <taxon>Eukaryota</taxon>
        <taxon>Metazoa</taxon>
        <taxon>Ecdysozoa</taxon>
        <taxon>Nematoda</taxon>
        <taxon>Chromadorea</taxon>
        <taxon>Rhabditida</taxon>
        <taxon>Spirurina</taxon>
        <taxon>Spiruromorpha</taxon>
        <taxon>Filarioidea</taxon>
        <taxon>Setariidae</taxon>
        <taxon>Setaria</taxon>
    </lineage>
</organism>
<keyword evidence="6" id="KW-1185">Reference proteome</keyword>
<evidence type="ECO:0000256" key="1">
    <source>
        <dbReference type="ARBA" id="ARBA00004370"/>
    </source>
</evidence>
<keyword evidence="3 5" id="KW-1133">Transmembrane helix</keyword>
<dbReference type="InterPro" id="IPR038599">
    <property type="entry name" value="LAP1C-like_C_sf"/>
</dbReference>
<evidence type="ECO:0000256" key="5">
    <source>
        <dbReference type="SAM" id="Phobius"/>
    </source>
</evidence>
<evidence type="ECO:0000256" key="3">
    <source>
        <dbReference type="ARBA" id="ARBA00022989"/>
    </source>
</evidence>
<name>A0A915PYN9_9BILA</name>
<reference evidence="7" key="1">
    <citation type="submission" date="2022-11" db="UniProtKB">
        <authorList>
            <consortium name="WormBaseParasite"/>
        </authorList>
    </citation>
    <scope>IDENTIFICATION</scope>
</reference>
<comment type="subcellular location">
    <subcellularLocation>
        <location evidence="1">Membrane</location>
    </subcellularLocation>
</comment>
<evidence type="ECO:0000256" key="2">
    <source>
        <dbReference type="ARBA" id="ARBA00022692"/>
    </source>
</evidence>
<evidence type="ECO:0000256" key="4">
    <source>
        <dbReference type="ARBA" id="ARBA00023136"/>
    </source>
</evidence>
<proteinExistence type="predicted"/>
<sequence>MVGRKRLYQHVSNSPNLSTVGNQYRRGNLYPDLVHLRRRDSRTSDDDNVSYESDHDDYDDSLLNASNSSASAGGWILPKKFWFISIIFAIVLTAWFLSRNSSEITALKSVLKKNFTNEYRNGTNTKAVLRLIGEKWVSEEPTEPYVVLITGRKANMLADALGDVFSIVKGEGAIDKIFCNEYKERQLLEGEVTKSLSKQIRSVILYGIDKLRGRAPLYLHTISDPDHSPFPSALILLTVNIFFGSHPICEDVLSSARIRNTKDVFLSIANMVLCCCALPELRFSSYLLNVWNSDYIGEEQIRPILSRISSFLICLED</sequence>
<dbReference type="Proteomes" id="UP000887581">
    <property type="component" value="Unplaced"/>
</dbReference>
<keyword evidence="2 5" id="KW-0812">Transmembrane</keyword>